<gene>
    <name evidence="21" type="primary">LOC111495428</name>
</gene>
<dbReference type="InterPro" id="IPR001245">
    <property type="entry name" value="Ser-Thr/Tyr_kinase_cat_dom"/>
</dbReference>
<name>A0A6J1KM71_CUCMA</name>
<evidence type="ECO:0000256" key="4">
    <source>
        <dbReference type="ARBA" id="ARBA00022679"/>
    </source>
</evidence>
<feature type="domain" description="Gnk2-homologous" evidence="19">
    <location>
        <begin position="144"/>
        <end position="251"/>
    </location>
</feature>
<feature type="domain" description="Protein kinase" evidence="18">
    <location>
        <begin position="343"/>
        <end position="629"/>
    </location>
</feature>
<dbReference type="FunFam" id="3.30.430.20:FF:000003">
    <property type="entry name" value="Cysteine-rich RLK (RECEPTOR-like protein kinase) 10"/>
    <property type="match status" value="1"/>
</dbReference>
<dbReference type="InterPro" id="IPR017441">
    <property type="entry name" value="Protein_kinase_ATP_BS"/>
</dbReference>
<dbReference type="PROSITE" id="PS00108">
    <property type="entry name" value="PROTEIN_KINASE_ST"/>
    <property type="match status" value="1"/>
</dbReference>
<dbReference type="GO" id="GO:0005524">
    <property type="term" value="F:ATP binding"/>
    <property type="evidence" value="ECO:0007669"/>
    <property type="project" value="UniProtKB-UniRule"/>
</dbReference>
<dbReference type="GO" id="GO:0009737">
    <property type="term" value="P:response to abscisic acid"/>
    <property type="evidence" value="ECO:0007669"/>
    <property type="project" value="UniProtKB-ARBA"/>
</dbReference>
<dbReference type="GO" id="GO:0005886">
    <property type="term" value="C:plasma membrane"/>
    <property type="evidence" value="ECO:0007669"/>
    <property type="project" value="TreeGrafter"/>
</dbReference>
<dbReference type="InterPro" id="IPR011009">
    <property type="entry name" value="Kinase-like_dom_sf"/>
</dbReference>
<evidence type="ECO:0000259" key="19">
    <source>
        <dbReference type="PROSITE" id="PS51473"/>
    </source>
</evidence>
<dbReference type="InterPro" id="IPR038408">
    <property type="entry name" value="GNK2_sf"/>
</dbReference>
<keyword evidence="6 17" id="KW-0732">Signal</keyword>
<feature type="binding site" evidence="15">
    <location>
        <position position="371"/>
    </location>
    <ligand>
        <name>ATP</name>
        <dbReference type="ChEBI" id="CHEBI:30616"/>
    </ligand>
</feature>
<keyword evidence="7" id="KW-0677">Repeat</keyword>
<comment type="subcellular location">
    <subcellularLocation>
        <location evidence="1">Membrane</location>
        <topology evidence="1">Single-pass membrane protein</topology>
    </subcellularLocation>
</comment>
<keyword evidence="5 16" id="KW-0812">Transmembrane</keyword>
<keyword evidence="20" id="KW-1185">Reference proteome</keyword>
<evidence type="ECO:0000256" key="2">
    <source>
        <dbReference type="ARBA" id="ARBA00022527"/>
    </source>
</evidence>
<dbReference type="PROSITE" id="PS51473">
    <property type="entry name" value="GNK2"/>
    <property type="match status" value="2"/>
</dbReference>
<evidence type="ECO:0000256" key="15">
    <source>
        <dbReference type="PROSITE-ProRule" id="PRU10141"/>
    </source>
</evidence>
<dbReference type="PANTHER" id="PTHR27002:SF1073">
    <property type="entry name" value="CYSTEINE-RICH RECEPTOR-LIKE PROTEIN KINASE 29"/>
    <property type="match status" value="1"/>
</dbReference>
<dbReference type="Proteomes" id="UP000504608">
    <property type="component" value="Unplaced"/>
</dbReference>
<dbReference type="InterPro" id="IPR000719">
    <property type="entry name" value="Prot_kinase_dom"/>
</dbReference>
<keyword evidence="3" id="KW-0597">Phosphoprotein</keyword>
<evidence type="ECO:0000256" key="13">
    <source>
        <dbReference type="ARBA" id="ARBA00023170"/>
    </source>
</evidence>
<dbReference type="FunFam" id="3.30.430.20:FF:000002">
    <property type="entry name" value="Cysteine-rich receptor-like protein kinase 10"/>
    <property type="match status" value="1"/>
</dbReference>
<dbReference type="FunFam" id="1.10.510.10:FF:000343">
    <property type="entry name" value="Cysteine-rich receptor-like protein kinase 28"/>
    <property type="match status" value="1"/>
</dbReference>
<evidence type="ECO:0000256" key="7">
    <source>
        <dbReference type="ARBA" id="ARBA00022737"/>
    </source>
</evidence>
<keyword evidence="12 16" id="KW-0472">Membrane</keyword>
<dbReference type="InterPro" id="IPR008271">
    <property type="entry name" value="Ser/Thr_kinase_AS"/>
</dbReference>
<keyword evidence="13" id="KW-0675">Receptor</keyword>
<dbReference type="GO" id="GO:0004674">
    <property type="term" value="F:protein serine/threonine kinase activity"/>
    <property type="evidence" value="ECO:0007669"/>
    <property type="project" value="UniProtKB-KW"/>
</dbReference>
<evidence type="ECO:0000256" key="17">
    <source>
        <dbReference type="SAM" id="SignalP"/>
    </source>
</evidence>
<keyword evidence="2" id="KW-0723">Serine/threonine-protein kinase</keyword>
<evidence type="ECO:0000256" key="3">
    <source>
        <dbReference type="ARBA" id="ARBA00022553"/>
    </source>
</evidence>
<dbReference type="InterPro" id="IPR002902">
    <property type="entry name" value="GNK2"/>
</dbReference>
<dbReference type="FunFam" id="3.30.200.20:FF:000142">
    <property type="entry name" value="Cysteine-rich receptor-like protein kinase 10"/>
    <property type="match status" value="1"/>
</dbReference>
<dbReference type="Gene3D" id="1.10.510.10">
    <property type="entry name" value="Transferase(Phosphotransferase) domain 1"/>
    <property type="match status" value="1"/>
</dbReference>
<protein>
    <submittedName>
        <fullName evidence="21">Receptor-like protein kinase At4g00960</fullName>
    </submittedName>
</protein>
<feature type="chain" id="PRO_5026888984" evidence="17">
    <location>
        <begin position="33"/>
        <end position="662"/>
    </location>
</feature>
<evidence type="ECO:0000313" key="20">
    <source>
        <dbReference type="Proteomes" id="UP000504608"/>
    </source>
</evidence>
<dbReference type="SUPFAM" id="SSF56112">
    <property type="entry name" value="Protein kinase-like (PK-like)"/>
    <property type="match status" value="1"/>
</dbReference>
<dbReference type="KEGG" id="cmax:111495428"/>
<dbReference type="RefSeq" id="XP_023001239.1">
    <property type="nucleotide sequence ID" value="XM_023145471.1"/>
</dbReference>
<dbReference type="OrthoDB" id="4062651at2759"/>
<keyword evidence="10 15" id="KW-0067">ATP-binding</keyword>
<feature type="signal peptide" evidence="17">
    <location>
        <begin position="1"/>
        <end position="32"/>
    </location>
</feature>
<keyword evidence="11 16" id="KW-1133">Transmembrane helix</keyword>
<evidence type="ECO:0000256" key="16">
    <source>
        <dbReference type="SAM" id="Phobius"/>
    </source>
</evidence>
<dbReference type="SMART" id="SM00220">
    <property type="entry name" value="S_TKc"/>
    <property type="match status" value="1"/>
</dbReference>
<dbReference type="PANTHER" id="PTHR27002">
    <property type="entry name" value="RECEPTOR-LIKE SERINE/THREONINE-PROTEIN KINASE SD1-8"/>
    <property type="match status" value="1"/>
</dbReference>
<keyword evidence="8 15" id="KW-0547">Nucleotide-binding</keyword>
<keyword evidence="14" id="KW-0325">Glycoprotein</keyword>
<dbReference type="CDD" id="cd14066">
    <property type="entry name" value="STKc_IRAK"/>
    <property type="match status" value="1"/>
</dbReference>
<evidence type="ECO:0000259" key="18">
    <source>
        <dbReference type="PROSITE" id="PS50011"/>
    </source>
</evidence>
<dbReference type="Gene3D" id="3.30.200.20">
    <property type="entry name" value="Phosphorylase Kinase, domain 1"/>
    <property type="match status" value="1"/>
</dbReference>
<evidence type="ECO:0000256" key="14">
    <source>
        <dbReference type="ARBA" id="ARBA00023180"/>
    </source>
</evidence>
<keyword evidence="9" id="KW-0418">Kinase</keyword>
<dbReference type="GeneID" id="111495428"/>
<evidence type="ECO:0000256" key="9">
    <source>
        <dbReference type="ARBA" id="ARBA00022777"/>
    </source>
</evidence>
<proteinExistence type="predicted"/>
<dbReference type="PROSITE" id="PS50011">
    <property type="entry name" value="PROTEIN_KINASE_DOM"/>
    <property type="match status" value="1"/>
</dbReference>
<dbReference type="CDD" id="cd23509">
    <property type="entry name" value="Gnk2-like"/>
    <property type="match status" value="2"/>
</dbReference>
<accession>A0A6J1KM71</accession>
<evidence type="ECO:0000256" key="6">
    <source>
        <dbReference type="ARBA" id="ARBA00022729"/>
    </source>
</evidence>
<reference evidence="21" key="1">
    <citation type="submission" date="2025-08" db="UniProtKB">
        <authorList>
            <consortium name="RefSeq"/>
        </authorList>
    </citation>
    <scope>IDENTIFICATION</scope>
    <source>
        <tissue evidence="21">Young leaves</tissue>
    </source>
</reference>
<evidence type="ECO:0000256" key="8">
    <source>
        <dbReference type="ARBA" id="ARBA00022741"/>
    </source>
</evidence>
<evidence type="ECO:0000256" key="1">
    <source>
        <dbReference type="ARBA" id="ARBA00004167"/>
    </source>
</evidence>
<evidence type="ECO:0000256" key="5">
    <source>
        <dbReference type="ARBA" id="ARBA00022692"/>
    </source>
</evidence>
<dbReference type="Pfam" id="PF01657">
    <property type="entry name" value="Stress-antifung"/>
    <property type="match status" value="2"/>
</dbReference>
<evidence type="ECO:0000256" key="10">
    <source>
        <dbReference type="ARBA" id="ARBA00022840"/>
    </source>
</evidence>
<sequence>MVWPRFMCSSPSLFLGFVIFLVSITWQRMATSQSDFEYYNCQNEQGNYTADSTYKANLDHLLSTFTTHRQIDYGFYNLSYGHDREANAIGLCRGDVGPDDCQTCLNNTITLLIKNCPTQIETIGWYDECMFRYSDRSIFGVMEPSPAVFSSRTRNASDPERFTQAARNLLEQLTSEAAAGDSRLKFADGDAEIPNYWPIFGAVQCTPDLSANDCTNCLLGAIAQIRDCCDGKMGGRVGRPSCNIRFDIDPFIQNRPESVPPPLNLPNTTATTPQGNSSGIVVFIVVPLIVVIIAAVALIIISIFLKKRKPRSYSAQNLPEDEVTNVESLQFDFDIIRVATDGFSDENQLGKGGFGAVYKGRLSDGQSIAVKRLFQGSRQGDDEFKNEILLVAKLQHRNLVQLLGFCFKHHERLLIYEFVENSSLEKFLFNPIKREHLDWKTRYNIIDGIVQGLIYLHEDSQLKIIHRDLKACNILLDEEMNAKISDFGTVKLFDHDQTQGHTKRIMGTFGYMAPEYAWNGHFSVKSDVFSFGVLILEIVSGQKNNRAQTNKEVEESLVSLAWRSWGNGNALDIVDPCLRNGSRTEMGRCIHIGLLCVQANLAARPTMSTVLLMLNNGSFSLPTPSQPAFFVNSAASRMRGQSQGHNETQGLNYMSISELYPR</sequence>
<feature type="transmembrane region" description="Helical" evidence="16">
    <location>
        <begin position="280"/>
        <end position="305"/>
    </location>
</feature>
<evidence type="ECO:0000256" key="12">
    <source>
        <dbReference type="ARBA" id="ARBA00023136"/>
    </source>
</evidence>
<organism evidence="20 21">
    <name type="scientific">Cucurbita maxima</name>
    <name type="common">Pumpkin</name>
    <name type="synonym">Winter squash</name>
    <dbReference type="NCBI Taxonomy" id="3661"/>
    <lineage>
        <taxon>Eukaryota</taxon>
        <taxon>Viridiplantae</taxon>
        <taxon>Streptophyta</taxon>
        <taxon>Embryophyta</taxon>
        <taxon>Tracheophyta</taxon>
        <taxon>Spermatophyta</taxon>
        <taxon>Magnoliopsida</taxon>
        <taxon>eudicotyledons</taxon>
        <taxon>Gunneridae</taxon>
        <taxon>Pentapetalae</taxon>
        <taxon>rosids</taxon>
        <taxon>fabids</taxon>
        <taxon>Cucurbitales</taxon>
        <taxon>Cucurbitaceae</taxon>
        <taxon>Cucurbiteae</taxon>
        <taxon>Cucurbita</taxon>
    </lineage>
</organism>
<evidence type="ECO:0000313" key="21">
    <source>
        <dbReference type="RefSeq" id="XP_023001239.1"/>
    </source>
</evidence>
<keyword evidence="4" id="KW-0808">Transferase</keyword>
<dbReference type="Pfam" id="PF07714">
    <property type="entry name" value="PK_Tyr_Ser-Thr"/>
    <property type="match status" value="1"/>
</dbReference>
<feature type="domain" description="Gnk2-homologous" evidence="19">
    <location>
        <begin position="36"/>
        <end position="138"/>
    </location>
</feature>
<evidence type="ECO:0000256" key="11">
    <source>
        <dbReference type="ARBA" id="ARBA00022989"/>
    </source>
</evidence>
<dbReference type="AlphaFoldDB" id="A0A6J1KM71"/>
<dbReference type="PROSITE" id="PS00107">
    <property type="entry name" value="PROTEIN_KINASE_ATP"/>
    <property type="match status" value="1"/>
</dbReference>
<dbReference type="Gene3D" id="3.30.430.20">
    <property type="entry name" value="Gnk2 domain, C-X8-C-X2-C motif"/>
    <property type="match status" value="2"/>
</dbReference>